<evidence type="ECO:0000313" key="2">
    <source>
        <dbReference type="Proteomes" id="UP000054721"/>
    </source>
</evidence>
<protein>
    <submittedName>
        <fullName evidence="1">Uncharacterized protein</fullName>
    </submittedName>
</protein>
<gene>
    <name evidence="1" type="ORF">T02_6965</name>
</gene>
<reference evidence="1 2" key="1">
    <citation type="submission" date="2015-05" db="EMBL/GenBank/DDBJ databases">
        <title>Evolution of Trichinella species and genotypes.</title>
        <authorList>
            <person name="Korhonen P.K."/>
            <person name="Edoardo P."/>
            <person name="Giuseppe L.R."/>
            <person name="Gasser R.B."/>
        </authorList>
    </citation>
    <scope>NUCLEOTIDE SEQUENCE [LARGE SCALE GENOMIC DNA]</scope>
    <source>
        <strain evidence="1">ISS10</strain>
    </source>
</reference>
<dbReference type="Proteomes" id="UP000054721">
    <property type="component" value="Unassembled WGS sequence"/>
</dbReference>
<accession>A0A0V1KML4</accession>
<evidence type="ECO:0000313" key="1">
    <source>
        <dbReference type="EMBL" id="KRZ48354.1"/>
    </source>
</evidence>
<keyword evidence="2" id="KW-1185">Reference proteome</keyword>
<sequence length="157" mass="18032">MHSNGDLHFRDDNRINSIVFAGGEKIYFKERNKKIFTFNVAQFQNIFKIGLFRHRSVLSCLIEGELSSKRIITLHVADILQVVREPFVFCVSEVAIRGICHSFLKYDSPYETCVLSFEILLVGSGQHLKEPLAVPEVLHFPEYLHFLRLSQAYSASV</sequence>
<proteinExistence type="predicted"/>
<name>A0A0V1KML4_9BILA</name>
<dbReference type="AlphaFoldDB" id="A0A0V1KML4"/>
<comment type="caution">
    <text evidence="1">The sequence shown here is derived from an EMBL/GenBank/DDBJ whole genome shotgun (WGS) entry which is preliminary data.</text>
</comment>
<organism evidence="1 2">
    <name type="scientific">Trichinella nativa</name>
    <dbReference type="NCBI Taxonomy" id="6335"/>
    <lineage>
        <taxon>Eukaryota</taxon>
        <taxon>Metazoa</taxon>
        <taxon>Ecdysozoa</taxon>
        <taxon>Nematoda</taxon>
        <taxon>Enoplea</taxon>
        <taxon>Dorylaimia</taxon>
        <taxon>Trichinellida</taxon>
        <taxon>Trichinellidae</taxon>
        <taxon>Trichinella</taxon>
    </lineage>
</organism>
<dbReference type="EMBL" id="JYDW01000420">
    <property type="protein sequence ID" value="KRZ48354.1"/>
    <property type="molecule type" value="Genomic_DNA"/>
</dbReference>